<dbReference type="EMBL" id="CATKSH010000006">
    <property type="protein sequence ID" value="CAI9120465.1"/>
    <property type="molecule type" value="Genomic_DNA"/>
</dbReference>
<dbReference type="Gene3D" id="1.10.10.60">
    <property type="entry name" value="Homeodomain-like"/>
    <property type="match status" value="1"/>
</dbReference>
<evidence type="ECO:0000313" key="3">
    <source>
        <dbReference type="EMBL" id="CAI9120465.1"/>
    </source>
</evidence>
<keyword evidence="4" id="KW-1185">Reference proteome</keyword>
<protein>
    <submittedName>
        <fullName evidence="3">DNA-binding protein</fullName>
    </submittedName>
</protein>
<reference evidence="3" key="1">
    <citation type="submission" date="2023-03" db="EMBL/GenBank/DDBJ databases">
        <authorList>
            <person name="Cleenwerck I."/>
        </authorList>
    </citation>
    <scope>NUCLEOTIDE SEQUENCE</scope>
    <source>
        <strain evidence="3">LMG 32879</strain>
    </source>
</reference>
<dbReference type="PROSITE" id="PS51702">
    <property type="entry name" value="HTH_MU"/>
    <property type="match status" value="1"/>
</dbReference>
<dbReference type="InterPro" id="IPR009061">
    <property type="entry name" value="DNA-bd_dom_put_sf"/>
</dbReference>
<dbReference type="Pfam" id="PF02316">
    <property type="entry name" value="HTH_Tnp_Mu_1"/>
    <property type="match status" value="1"/>
</dbReference>
<name>A0AA35Y344_9PROT</name>
<feature type="compositionally biased region" description="Basic and acidic residues" evidence="1">
    <location>
        <begin position="32"/>
        <end position="52"/>
    </location>
</feature>
<dbReference type="SUPFAM" id="SSF46955">
    <property type="entry name" value="Putative DNA-binding domain"/>
    <property type="match status" value="1"/>
</dbReference>
<feature type="domain" description="HTH Mu-type" evidence="2">
    <location>
        <begin position="7"/>
        <end position="81"/>
    </location>
</feature>
<evidence type="ECO:0000313" key="4">
    <source>
        <dbReference type="Proteomes" id="UP001176960"/>
    </source>
</evidence>
<accession>A0AA35Y344</accession>
<dbReference type="InterPro" id="IPR003314">
    <property type="entry name" value="Mu-type_HTH"/>
</dbReference>
<dbReference type="AlphaFoldDB" id="A0AA35Y344"/>
<dbReference type="InterPro" id="IPR036388">
    <property type="entry name" value="WH-like_DNA-bd_sf"/>
</dbReference>
<gene>
    <name evidence="3" type="ORF">LMG32879_001298</name>
</gene>
<evidence type="ECO:0000259" key="2">
    <source>
        <dbReference type="PROSITE" id="PS51702"/>
    </source>
</evidence>
<keyword evidence="3" id="KW-0238">DNA-binding</keyword>
<organism evidence="3 4">
    <name type="scientific">Brytella acorum</name>
    <dbReference type="NCBI Taxonomy" id="2959299"/>
    <lineage>
        <taxon>Bacteria</taxon>
        <taxon>Pseudomonadati</taxon>
        <taxon>Pseudomonadota</taxon>
        <taxon>Alphaproteobacteria</taxon>
        <taxon>Acetobacterales</taxon>
        <taxon>Acetobacteraceae</taxon>
        <taxon>Brytella</taxon>
    </lineage>
</organism>
<dbReference type="Proteomes" id="UP001176960">
    <property type="component" value="Unassembled WGS sequence"/>
</dbReference>
<dbReference type="Gene3D" id="1.10.10.10">
    <property type="entry name" value="Winged helix-like DNA-binding domain superfamily/Winged helix DNA-binding domain"/>
    <property type="match status" value="1"/>
</dbReference>
<proteinExistence type="predicted"/>
<comment type="caution">
    <text evidence="3">The sequence shown here is derived from an EMBL/GenBank/DDBJ whole genome shotgun (WGS) entry which is preliminary data.</text>
</comment>
<sequence length="142" mass="16186">MTPDDLPWFTVAELAAMNLPGMPSTKRGMQVRSDEENWRDPENKGKTWRDRQASGGGIEYTPYVLPLSARVKVVLDASRSRKSPRLDERKRADLWENYDRCRDDQKERAQNALRVLQAVHALQACGTKGFRPFGPSMLAKII</sequence>
<feature type="region of interest" description="Disordered" evidence="1">
    <location>
        <begin position="20"/>
        <end position="57"/>
    </location>
</feature>
<dbReference type="GO" id="GO:0003677">
    <property type="term" value="F:DNA binding"/>
    <property type="evidence" value="ECO:0007669"/>
    <property type="project" value="UniProtKB-KW"/>
</dbReference>
<evidence type="ECO:0000256" key="1">
    <source>
        <dbReference type="SAM" id="MobiDB-lite"/>
    </source>
</evidence>
<dbReference type="RefSeq" id="WP_289843538.1">
    <property type="nucleotide sequence ID" value="NZ_CATKSH010000006.1"/>
</dbReference>